<accession>A0A2Z3YY54</accession>
<dbReference type="AlphaFoldDB" id="A0A2Z3YY54"/>
<dbReference type="PANTHER" id="PTHR43706">
    <property type="entry name" value="NADH DEHYDROGENASE"/>
    <property type="match status" value="1"/>
</dbReference>
<evidence type="ECO:0000313" key="10">
    <source>
        <dbReference type="Proteomes" id="UP000247696"/>
    </source>
</evidence>
<dbReference type="InterPro" id="IPR023753">
    <property type="entry name" value="FAD/NAD-binding_dom"/>
</dbReference>
<dbReference type="KEGG" id="cpre:Csp1_14740"/>
<protein>
    <recommendedName>
        <fullName evidence="2">NADH:ubiquinone reductase (non-electrogenic)</fullName>
        <ecNumber evidence="2">1.6.5.9</ecNumber>
    </recommendedName>
</protein>
<evidence type="ECO:0000256" key="4">
    <source>
        <dbReference type="ARBA" id="ARBA00022827"/>
    </source>
</evidence>
<dbReference type="SUPFAM" id="SSF51905">
    <property type="entry name" value="FAD/NAD(P)-binding domain"/>
    <property type="match status" value="2"/>
</dbReference>
<keyword evidence="5 9" id="KW-0560">Oxidoreductase</keyword>
<gene>
    <name evidence="9" type="ORF">Csp1_14740</name>
</gene>
<comment type="catalytic activity">
    <reaction evidence="7">
        <text>a quinone + NADH + H(+) = a quinol + NAD(+)</text>
        <dbReference type="Rhea" id="RHEA:46160"/>
        <dbReference type="ChEBI" id="CHEBI:15378"/>
        <dbReference type="ChEBI" id="CHEBI:24646"/>
        <dbReference type="ChEBI" id="CHEBI:57540"/>
        <dbReference type="ChEBI" id="CHEBI:57945"/>
        <dbReference type="ChEBI" id="CHEBI:132124"/>
        <dbReference type="EC" id="1.6.5.9"/>
    </reaction>
</comment>
<feature type="domain" description="FAD/NAD(P)-binding" evidence="8">
    <location>
        <begin position="14"/>
        <end position="340"/>
    </location>
</feature>
<keyword evidence="6" id="KW-0520">NAD</keyword>
<dbReference type="Proteomes" id="UP000247696">
    <property type="component" value="Chromosome"/>
</dbReference>
<proteinExistence type="inferred from homology"/>
<evidence type="ECO:0000256" key="2">
    <source>
        <dbReference type="ARBA" id="ARBA00012637"/>
    </source>
</evidence>
<dbReference type="PANTHER" id="PTHR43706:SF47">
    <property type="entry name" value="EXTERNAL NADH-UBIQUINONE OXIDOREDUCTASE 1, MITOCHONDRIAL-RELATED"/>
    <property type="match status" value="1"/>
</dbReference>
<evidence type="ECO:0000256" key="5">
    <source>
        <dbReference type="ARBA" id="ARBA00023002"/>
    </source>
</evidence>
<organism evidence="9 10">
    <name type="scientific">Corynebacterium provencense</name>
    <dbReference type="NCBI Taxonomy" id="1737425"/>
    <lineage>
        <taxon>Bacteria</taxon>
        <taxon>Bacillati</taxon>
        <taxon>Actinomycetota</taxon>
        <taxon>Actinomycetes</taxon>
        <taxon>Mycobacteriales</taxon>
        <taxon>Corynebacteriaceae</taxon>
        <taxon>Corynebacterium</taxon>
    </lineage>
</organism>
<evidence type="ECO:0000256" key="7">
    <source>
        <dbReference type="ARBA" id="ARBA00047599"/>
    </source>
</evidence>
<dbReference type="EC" id="1.6.5.9" evidence="2"/>
<evidence type="ECO:0000256" key="3">
    <source>
        <dbReference type="ARBA" id="ARBA00022630"/>
    </source>
</evidence>
<reference evidence="10" key="1">
    <citation type="submission" date="2017-11" db="EMBL/GenBank/DDBJ databases">
        <title>Otitis media/interna in a cat caused by the recently described species Corynebacterium provencense.</title>
        <authorList>
            <person name="Kittl S."/>
            <person name="Brodard I."/>
            <person name="Rychener L."/>
            <person name="Jores J."/>
            <person name="Roosje P."/>
            <person name="Gobeli Brawand S."/>
        </authorList>
    </citation>
    <scope>NUCLEOTIDE SEQUENCE [LARGE SCALE GENOMIC DNA]</scope>
    <source>
        <strain evidence="10">17KM38</strain>
    </source>
</reference>
<dbReference type="GO" id="GO:0050136">
    <property type="term" value="F:NADH dehydrogenase (quinone) (non-electrogenic) activity"/>
    <property type="evidence" value="ECO:0007669"/>
    <property type="project" value="UniProtKB-EC"/>
</dbReference>
<evidence type="ECO:0000259" key="8">
    <source>
        <dbReference type="Pfam" id="PF07992"/>
    </source>
</evidence>
<dbReference type="EMBL" id="CP024988">
    <property type="protein sequence ID" value="AWT26263.1"/>
    <property type="molecule type" value="Genomic_DNA"/>
</dbReference>
<keyword evidence="4" id="KW-0274">FAD</keyword>
<keyword evidence="10" id="KW-1185">Reference proteome</keyword>
<evidence type="ECO:0000256" key="6">
    <source>
        <dbReference type="ARBA" id="ARBA00023027"/>
    </source>
</evidence>
<sequence>MASTPTRPAGGRHHVVIVGAGFGGLFAAKRLADADVDVTIIDRTNHHLFQPLLYQVATGVLSSGEIAPTIRQILRKQKNTRVVKAEVREIDVDARTVTGDLGGREVVLQYDSLILAAGAGQSYFGNDHFAEFAPGMKSIDDALEIRARITGAFERAEITTDPEEKRRLLTFVIVGAGPTGVELAGQVAEMAHRTLRNEFRDIDTDSARILLVDGSPQVLPPFGKNLGKKAQKKLEKLGVEVVTDSLVTNVDAEGVTWKSMKTEKETTVGSYCKIWSAGVAASPLGRMVTEQIDGVDADRAGRVPVGDDLTIDGHKEIFVVGDMMSHDRLPGLAQVAIQGGQFVADVIRGEVEEGRTSRPAFSYHDKGTMAIVSRFYAVVKIGDREITGFPGWLMWLAVHMMFLVGFRNRFVAAYSWGLNSLSPNRWNLVATRQQLHGRNILRRLRELEDEQGIRSVMVRDNLKVGEGRDIRPTTD</sequence>
<dbReference type="InterPro" id="IPR045024">
    <property type="entry name" value="NDH-2"/>
</dbReference>
<evidence type="ECO:0000256" key="1">
    <source>
        <dbReference type="ARBA" id="ARBA00005272"/>
    </source>
</evidence>
<keyword evidence="3" id="KW-0285">Flavoprotein</keyword>
<dbReference type="PRINTS" id="PR00368">
    <property type="entry name" value="FADPNR"/>
</dbReference>
<dbReference type="STRING" id="1737425.GCA_900049755_01924"/>
<comment type="similarity">
    <text evidence="1">Belongs to the NADH dehydrogenase family.</text>
</comment>
<dbReference type="PRINTS" id="PR00411">
    <property type="entry name" value="PNDRDTASEI"/>
</dbReference>
<name>A0A2Z3YY54_9CORY</name>
<dbReference type="RefSeq" id="WP_110481450.1">
    <property type="nucleotide sequence ID" value="NZ_CP024988.1"/>
</dbReference>
<dbReference type="Gene3D" id="3.50.50.100">
    <property type="match status" value="1"/>
</dbReference>
<evidence type="ECO:0000313" key="9">
    <source>
        <dbReference type="EMBL" id="AWT26263.1"/>
    </source>
</evidence>
<dbReference type="OrthoDB" id="9781621at2"/>
<dbReference type="InterPro" id="IPR036188">
    <property type="entry name" value="FAD/NAD-bd_sf"/>
</dbReference>
<dbReference type="Pfam" id="PF07992">
    <property type="entry name" value="Pyr_redox_2"/>
    <property type="match status" value="1"/>
</dbReference>